<sequence>MGVDQEFQQLLILAGRPILVEPAERTSDLFSSGEKAGLSVHALMDGLNRASELGSQAPGHYEMNRLIVYKNVSERAAKYRNDPSDDSWMPAREASLRERKGSLRASMAHFEPIIDGMYQEKRCSIEDEYPGYLATLGEPMIHPGLQFELRVSLNQLARRFRTAVEHVMKTSWVPAHLRDFPHSCCGTISELLGEHLNSLDMGEFNYVCSIKGRGSHAWLEIYGLVVDITSDQFPGRPEVYVDIKDAWYAEWEEDTNHLAIHAPSAVNYTDESKFLDQVLEYMKSSQAASG</sequence>
<accession>I4K304</accession>
<gene>
    <name evidence="1" type="ORF">PflSS101_2710</name>
</gene>
<evidence type="ECO:0000313" key="1">
    <source>
        <dbReference type="EMBL" id="EIK59094.1"/>
    </source>
</evidence>
<comment type="caution">
    <text evidence="1">The sequence shown here is derived from an EMBL/GenBank/DDBJ whole genome shotgun (WGS) entry which is preliminary data.</text>
</comment>
<reference evidence="1" key="1">
    <citation type="journal article" date="2012" name="PLoS Genet.">
        <title>Comparative Genomics of Plant-Associated Pseudomonas spp.: Insights into Diversity and Inheritance of Traits Involved in Multitrophic Interactions.</title>
        <authorList>
            <person name="Loper J.E."/>
            <person name="Hassan K.A."/>
            <person name="Mavrodi D.V."/>
            <person name="Davis E.W.II."/>
            <person name="Lim C.K."/>
            <person name="Shaffer B.T."/>
            <person name="Elbourne L.D."/>
            <person name="Stockwell V.O."/>
            <person name="Hartney S.L."/>
            <person name="Breakwell K."/>
            <person name="Henkels M.D."/>
            <person name="Tetu S.G."/>
            <person name="Rangel L.I."/>
            <person name="Kidarsa T.A."/>
            <person name="Wilson N.L."/>
            <person name="van de Mortel J.E."/>
            <person name="Song C."/>
            <person name="Blumhagen R."/>
            <person name="Radune D."/>
            <person name="Hostetler J.B."/>
            <person name="Brinkac L.M."/>
            <person name="Durkin A.S."/>
            <person name="Kluepfel D.A."/>
            <person name="Wechter W.P."/>
            <person name="Anderson A.J."/>
            <person name="Kim Y.C."/>
            <person name="Pierson L.S.III."/>
            <person name="Pierson E.A."/>
            <person name="Lindow S.E."/>
            <person name="Kobayashi D.Y."/>
            <person name="Raaijmakers J.M."/>
            <person name="Weller D.M."/>
            <person name="Thomashow L.S."/>
            <person name="Allen A.E."/>
            <person name="Paulsen I.T."/>
        </authorList>
    </citation>
    <scope>NUCLEOTIDE SEQUENCE [LARGE SCALE GENOMIC DNA]</scope>
    <source>
        <strain evidence="1">SS101</strain>
    </source>
</reference>
<organism evidence="1">
    <name type="scientific">Pseudomonas lactis</name>
    <dbReference type="NCBI Taxonomy" id="1615674"/>
    <lineage>
        <taxon>Bacteria</taxon>
        <taxon>Pseudomonadati</taxon>
        <taxon>Pseudomonadota</taxon>
        <taxon>Gammaproteobacteria</taxon>
        <taxon>Pseudomonadales</taxon>
        <taxon>Pseudomonadaceae</taxon>
        <taxon>Pseudomonas</taxon>
    </lineage>
</organism>
<dbReference type="Proteomes" id="UP000003213">
    <property type="component" value="Chromosome"/>
</dbReference>
<dbReference type="EMBL" id="AHPN01000001">
    <property type="protein sequence ID" value="EIK59094.1"/>
    <property type="molecule type" value="Genomic_DNA"/>
</dbReference>
<protein>
    <submittedName>
        <fullName evidence="1">Uncharacterized protein</fullName>
    </submittedName>
</protein>
<dbReference type="HOGENOM" id="CLU_959306_0_0_6"/>
<dbReference type="RefSeq" id="WP_003191370.1">
    <property type="nucleotide sequence ID" value="NZ_CM001513.1"/>
</dbReference>
<name>I4K304_9PSED</name>
<dbReference type="AlphaFoldDB" id="I4K304"/>
<proteinExistence type="predicted"/>